<dbReference type="Pfam" id="PF00842">
    <property type="entry name" value="Ala_racemase_C"/>
    <property type="match status" value="1"/>
</dbReference>
<evidence type="ECO:0000256" key="6">
    <source>
        <dbReference type="ARBA" id="ARBA00023235"/>
    </source>
</evidence>
<dbReference type="SUPFAM" id="SSF50621">
    <property type="entry name" value="Alanine racemase C-terminal domain-like"/>
    <property type="match status" value="1"/>
</dbReference>
<comment type="function">
    <text evidence="7">Catalyzes the interconversion of L-alanine and D-alanine. May also act on other amino acids.</text>
</comment>
<evidence type="ECO:0000256" key="5">
    <source>
        <dbReference type="ARBA" id="ARBA00022898"/>
    </source>
</evidence>
<dbReference type="SMART" id="SM01005">
    <property type="entry name" value="Ala_racemase_C"/>
    <property type="match status" value="1"/>
</dbReference>
<dbReference type="GO" id="GO:0030632">
    <property type="term" value="P:D-alanine biosynthetic process"/>
    <property type="evidence" value="ECO:0007669"/>
    <property type="project" value="UniProtKB-UniRule"/>
</dbReference>
<comment type="catalytic activity">
    <reaction evidence="1 7">
        <text>L-alanine = D-alanine</text>
        <dbReference type="Rhea" id="RHEA:20249"/>
        <dbReference type="ChEBI" id="CHEBI:57416"/>
        <dbReference type="ChEBI" id="CHEBI:57972"/>
        <dbReference type="EC" id="5.1.1.1"/>
    </reaction>
</comment>
<dbReference type="InterPro" id="IPR020622">
    <property type="entry name" value="Ala_racemase_pyridoxalP-BS"/>
</dbReference>
<evidence type="ECO:0000313" key="11">
    <source>
        <dbReference type="EMBL" id="ALV28913.1"/>
    </source>
</evidence>
<evidence type="ECO:0000256" key="8">
    <source>
        <dbReference type="PIRSR" id="PIRSR600821-50"/>
    </source>
</evidence>
<dbReference type="Gene3D" id="2.40.37.10">
    <property type="entry name" value="Lyase, Ornithine Decarboxylase, Chain A, domain 1"/>
    <property type="match status" value="1"/>
</dbReference>
<dbReference type="HAMAP" id="MF_01201">
    <property type="entry name" value="Ala_racemase"/>
    <property type="match status" value="1"/>
</dbReference>
<comment type="similarity">
    <text evidence="3 7">Belongs to the alanine racemase family.</text>
</comment>
<evidence type="ECO:0000313" key="12">
    <source>
        <dbReference type="Proteomes" id="UP000064921"/>
    </source>
</evidence>
<dbReference type="GO" id="GO:0005829">
    <property type="term" value="C:cytosol"/>
    <property type="evidence" value="ECO:0007669"/>
    <property type="project" value="TreeGrafter"/>
</dbReference>
<keyword evidence="5 7" id="KW-0663">Pyridoxal phosphate</keyword>
<evidence type="ECO:0000256" key="1">
    <source>
        <dbReference type="ARBA" id="ARBA00000316"/>
    </source>
</evidence>
<feature type="modified residue" description="N6-(pyridoxal phosphate)lysine" evidence="7 8">
    <location>
        <position position="53"/>
    </location>
</feature>
<evidence type="ECO:0000256" key="2">
    <source>
        <dbReference type="ARBA" id="ARBA00001933"/>
    </source>
</evidence>
<feature type="domain" description="Alanine racemase C-terminal" evidence="10">
    <location>
        <begin position="252"/>
        <end position="383"/>
    </location>
</feature>
<dbReference type="Pfam" id="PF01168">
    <property type="entry name" value="Ala_racemase_N"/>
    <property type="match status" value="1"/>
</dbReference>
<organism evidence="11 12">
    <name type="scientific">Pannonibacter phragmitetus</name>
    <dbReference type="NCBI Taxonomy" id="121719"/>
    <lineage>
        <taxon>Bacteria</taxon>
        <taxon>Pseudomonadati</taxon>
        <taxon>Pseudomonadota</taxon>
        <taxon>Alphaproteobacteria</taxon>
        <taxon>Hyphomicrobiales</taxon>
        <taxon>Stappiaceae</taxon>
        <taxon>Pannonibacter</taxon>
    </lineage>
</organism>
<dbReference type="PRINTS" id="PR00992">
    <property type="entry name" value="ALARACEMASE"/>
</dbReference>
<feature type="binding site" evidence="7 9">
    <location>
        <position position="151"/>
    </location>
    <ligand>
        <name>substrate</name>
    </ligand>
</feature>
<dbReference type="KEGG" id="pphr:APZ00_19225"/>
<dbReference type="InterPro" id="IPR000821">
    <property type="entry name" value="Ala_racemase"/>
</dbReference>
<accession>A0A0U3EBI6</accession>
<dbReference type="InterPro" id="IPR029066">
    <property type="entry name" value="PLP-binding_barrel"/>
</dbReference>
<dbReference type="PROSITE" id="PS00395">
    <property type="entry name" value="ALANINE_RACEMASE"/>
    <property type="match status" value="1"/>
</dbReference>
<feature type="active site" description="Proton acceptor; specific for D-alanine" evidence="7">
    <location>
        <position position="53"/>
    </location>
</feature>
<proteinExistence type="inferred from homology"/>
<keyword evidence="6 7" id="KW-0413">Isomerase</keyword>
<name>A0A0U3EBI6_9HYPH</name>
<comment type="pathway">
    <text evidence="7">Amino-acid biosynthesis; D-alanine biosynthesis; D-alanine from L-alanine: step 1/1.</text>
</comment>
<dbReference type="GO" id="GO:0008784">
    <property type="term" value="F:alanine racemase activity"/>
    <property type="evidence" value="ECO:0007669"/>
    <property type="project" value="UniProtKB-UniRule"/>
</dbReference>
<dbReference type="UniPathway" id="UPA00042">
    <property type="reaction ID" value="UER00497"/>
</dbReference>
<dbReference type="InterPro" id="IPR009006">
    <property type="entry name" value="Ala_racemase/Decarboxylase_C"/>
</dbReference>
<dbReference type="CDD" id="cd00430">
    <property type="entry name" value="PLPDE_III_AR"/>
    <property type="match status" value="1"/>
</dbReference>
<dbReference type="SUPFAM" id="SSF51419">
    <property type="entry name" value="PLP-binding barrel"/>
    <property type="match status" value="1"/>
</dbReference>
<reference evidence="11 12" key="1">
    <citation type="submission" date="2015-10" db="EMBL/GenBank/DDBJ databases">
        <title>The world's first case of liver abscess caused by Pannonibacter phragmitetus.</title>
        <authorList>
            <person name="Ming D."/>
            <person name="Wang M."/>
            <person name="Zhou Y."/>
            <person name="Jiang T."/>
            <person name="Hu S."/>
        </authorList>
    </citation>
    <scope>NUCLEOTIDE SEQUENCE [LARGE SCALE GENOMIC DNA]</scope>
    <source>
        <strain evidence="11 12">31801</strain>
    </source>
</reference>
<evidence type="ECO:0000256" key="4">
    <source>
        <dbReference type="ARBA" id="ARBA00013089"/>
    </source>
</evidence>
<dbReference type="InterPro" id="IPR001608">
    <property type="entry name" value="Ala_racemase_N"/>
</dbReference>
<comment type="cofactor">
    <cofactor evidence="2 7 8">
        <name>pyridoxal 5'-phosphate</name>
        <dbReference type="ChEBI" id="CHEBI:597326"/>
    </cofactor>
</comment>
<protein>
    <recommendedName>
        <fullName evidence="4 7">Alanine racemase</fullName>
        <ecNumber evidence="4 7">5.1.1.1</ecNumber>
    </recommendedName>
</protein>
<dbReference type="PANTHER" id="PTHR30511:SF0">
    <property type="entry name" value="ALANINE RACEMASE, CATABOLIC-RELATED"/>
    <property type="match status" value="1"/>
</dbReference>
<gene>
    <name evidence="11" type="primary">alr</name>
    <name evidence="11" type="ORF">APZ00_19225</name>
</gene>
<dbReference type="EMBL" id="CP013068">
    <property type="protein sequence ID" value="ALV28913.1"/>
    <property type="molecule type" value="Genomic_DNA"/>
</dbReference>
<evidence type="ECO:0000256" key="3">
    <source>
        <dbReference type="ARBA" id="ARBA00007880"/>
    </source>
</evidence>
<dbReference type="AlphaFoldDB" id="A0A0U3EBI6"/>
<dbReference type="EC" id="5.1.1.1" evidence="4 7"/>
<evidence type="ECO:0000256" key="9">
    <source>
        <dbReference type="PIRSR" id="PIRSR600821-52"/>
    </source>
</evidence>
<dbReference type="STRING" id="121719.APZ00_19225"/>
<dbReference type="eggNOG" id="COG0787">
    <property type="taxonomic scope" value="Bacteria"/>
</dbReference>
<sequence length="392" mass="41161">MTQDPQSMTSSSHGQTVIPAGSRLTIDPLAIARNWRRVKDQLTPGTQCAAAVKADAYGCGLAVTVKHLAEAGCSTFFVATPQEGVTARQAAPNAIIYILNGLFPGAAPLLAEARLRPVLGSLPEIEEWALFCRERKVKLEAAIHINTGMNRLGLNAPECERLAADGTLLEAFTASLLMSHLACAPEPAHPMNKAQLAAFEAMSAHFPGVPRSLANSAGVFLGPEFHFDLVRPGIALYGGQIIDHPPLKLEPAIRLEARVLQVRKVPAGEGVGYGLARTAERDSRIAMISCGYGDGFLRGAGSADGKPGASAWVDGHALPLFGRISMDMLAVDATDVPADKLRRGTYVELLGPNASLQAAASAAGTIDYELLTGLGSRHARIHGPLDGGTTGD</sequence>
<dbReference type="GO" id="GO:0030170">
    <property type="term" value="F:pyridoxal phosphate binding"/>
    <property type="evidence" value="ECO:0007669"/>
    <property type="project" value="UniProtKB-UniRule"/>
</dbReference>
<dbReference type="Proteomes" id="UP000064921">
    <property type="component" value="Chromosome"/>
</dbReference>
<dbReference type="InterPro" id="IPR011079">
    <property type="entry name" value="Ala_racemase_C"/>
</dbReference>
<feature type="binding site" evidence="7 9">
    <location>
        <position position="326"/>
    </location>
    <ligand>
        <name>substrate</name>
    </ligand>
</feature>
<evidence type="ECO:0000259" key="10">
    <source>
        <dbReference type="SMART" id="SM01005"/>
    </source>
</evidence>
<dbReference type="Gene3D" id="3.20.20.10">
    <property type="entry name" value="Alanine racemase"/>
    <property type="match status" value="1"/>
</dbReference>
<dbReference type="NCBIfam" id="TIGR00492">
    <property type="entry name" value="alr"/>
    <property type="match status" value="1"/>
</dbReference>
<keyword evidence="12" id="KW-1185">Reference proteome</keyword>
<evidence type="ECO:0000256" key="7">
    <source>
        <dbReference type="HAMAP-Rule" id="MF_01201"/>
    </source>
</evidence>
<dbReference type="PANTHER" id="PTHR30511">
    <property type="entry name" value="ALANINE RACEMASE"/>
    <property type="match status" value="1"/>
</dbReference>
<feature type="active site" description="Proton acceptor; specific for L-alanine" evidence="7">
    <location>
        <position position="273"/>
    </location>
</feature>